<dbReference type="InterPro" id="IPR018531">
    <property type="entry name" value="DUF1993"/>
</dbReference>
<protein>
    <recommendedName>
        <fullName evidence="3">DUF1993 domain-containing protein</fullName>
    </recommendedName>
</protein>
<evidence type="ECO:0000313" key="2">
    <source>
        <dbReference type="Proteomes" id="UP000799441"/>
    </source>
</evidence>
<gene>
    <name evidence="1" type="ORF">K431DRAFT_278564</name>
</gene>
<dbReference type="EMBL" id="MU003866">
    <property type="protein sequence ID" value="KAF2716659.1"/>
    <property type="molecule type" value="Genomic_DNA"/>
</dbReference>
<dbReference type="InterPro" id="IPR034660">
    <property type="entry name" value="DinB/YfiT-like"/>
</dbReference>
<name>A0A9P4Q216_9PEZI</name>
<dbReference type="SUPFAM" id="SSF109854">
    <property type="entry name" value="DinB/YfiT-like putative metalloenzymes"/>
    <property type="match status" value="1"/>
</dbReference>
<dbReference type="Pfam" id="PF09351">
    <property type="entry name" value="DUF1993"/>
    <property type="match status" value="1"/>
</dbReference>
<evidence type="ECO:0000313" key="1">
    <source>
        <dbReference type="EMBL" id="KAF2716659.1"/>
    </source>
</evidence>
<dbReference type="PANTHER" id="PTHR36922:SF1">
    <property type="entry name" value="DUF1993 DOMAIN-CONTAINING PROTEIN"/>
    <property type="match status" value="1"/>
</dbReference>
<keyword evidence="2" id="KW-1185">Reference proteome</keyword>
<dbReference type="OrthoDB" id="3724345at2759"/>
<dbReference type="Gene3D" id="1.20.120.450">
    <property type="entry name" value="dinb family like domain"/>
    <property type="match status" value="1"/>
</dbReference>
<proteinExistence type="predicted"/>
<comment type="caution">
    <text evidence="1">The sequence shown here is derived from an EMBL/GenBank/DDBJ whole genome shotgun (WGS) entry which is preliminary data.</text>
</comment>
<organism evidence="1 2">
    <name type="scientific">Polychaeton citri CBS 116435</name>
    <dbReference type="NCBI Taxonomy" id="1314669"/>
    <lineage>
        <taxon>Eukaryota</taxon>
        <taxon>Fungi</taxon>
        <taxon>Dikarya</taxon>
        <taxon>Ascomycota</taxon>
        <taxon>Pezizomycotina</taxon>
        <taxon>Dothideomycetes</taxon>
        <taxon>Dothideomycetidae</taxon>
        <taxon>Capnodiales</taxon>
        <taxon>Capnodiaceae</taxon>
        <taxon>Polychaeton</taxon>
    </lineage>
</organism>
<evidence type="ECO:0008006" key="3">
    <source>
        <dbReference type="Google" id="ProtNLM"/>
    </source>
</evidence>
<dbReference type="PANTHER" id="PTHR36922">
    <property type="entry name" value="BLL2446 PROTEIN"/>
    <property type="match status" value="1"/>
</dbReference>
<accession>A0A9P4Q216</accession>
<reference evidence="1" key="1">
    <citation type="journal article" date="2020" name="Stud. Mycol.">
        <title>101 Dothideomycetes genomes: a test case for predicting lifestyles and emergence of pathogens.</title>
        <authorList>
            <person name="Haridas S."/>
            <person name="Albert R."/>
            <person name="Binder M."/>
            <person name="Bloem J."/>
            <person name="Labutti K."/>
            <person name="Salamov A."/>
            <person name="Andreopoulos B."/>
            <person name="Baker S."/>
            <person name="Barry K."/>
            <person name="Bills G."/>
            <person name="Bluhm B."/>
            <person name="Cannon C."/>
            <person name="Castanera R."/>
            <person name="Culley D."/>
            <person name="Daum C."/>
            <person name="Ezra D."/>
            <person name="Gonzalez J."/>
            <person name="Henrissat B."/>
            <person name="Kuo A."/>
            <person name="Liang C."/>
            <person name="Lipzen A."/>
            <person name="Lutzoni F."/>
            <person name="Magnuson J."/>
            <person name="Mondo S."/>
            <person name="Nolan M."/>
            <person name="Ohm R."/>
            <person name="Pangilinan J."/>
            <person name="Park H.-J."/>
            <person name="Ramirez L."/>
            <person name="Alfaro M."/>
            <person name="Sun H."/>
            <person name="Tritt A."/>
            <person name="Yoshinaga Y."/>
            <person name="Zwiers L.-H."/>
            <person name="Turgeon B."/>
            <person name="Goodwin S."/>
            <person name="Spatafora J."/>
            <person name="Crous P."/>
            <person name="Grigoriev I."/>
        </authorList>
    </citation>
    <scope>NUCLEOTIDE SEQUENCE</scope>
    <source>
        <strain evidence="1">CBS 116435</strain>
    </source>
</reference>
<dbReference type="Proteomes" id="UP000799441">
    <property type="component" value="Unassembled WGS sequence"/>
</dbReference>
<sequence>MPTTLSLYDMTVPIFVKRTQQLIHVTRKGEQWCNENDKPTSTLMEARIYHDMEPFPFQIQTCYRMIIYFFSRLEIAPVPAELPQVTTTLEELYKHLDEMLVLLASASRESFENKHDQELKFGPPTRKPWDFTGLTFAQNFILPNFYFHTTTAYDILRMLGVPLGKLDFIGLVPAT</sequence>
<dbReference type="AlphaFoldDB" id="A0A9P4Q216"/>